<evidence type="ECO:0000256" key="6">
    <source>
        <dbReference type="ARBA" id="ARBA00023136"/>
    </source>
</evidence>
<dbReference type="PANTHER" id="PTHR31618">
    <property type="entry name" value="MECHANOSENSITIVE ION CHANNEL PROTEIN 5"/>
    <property type="match status" value="1"/>
</dbReference>
<evidence type="ECO:0000256" key="2">
    <source>
        <dbReference type="ARBA" id="ARBA00008017"/>
    </source>
</evidence>
<name>A0AAW2PAE0_9LAMI</name>
<keyword evidence="6" id="KW-0472">Membrane</keyword>
<dbReference type="InterPro" id="IPR010920">
    <property type="entry name" value="LSM_dom_sf"/>
</dbReference>
<gene>
    <name evidence="9" type="ORF">Scaly_1558600</name>
</gene>
<dbReference type="Pfam" id="PF00924">
    <property type="entry name" value="MS_channel_2nd"/>
    <property type="match status" value="1"/>
</dbReference>
<dbReference type="Gene3D" id="2.30.30.60">
    <property type="match status" value="1"/>
</dbReference>
<evidence type="ECO:0000313" key="9">
    <source>
        <dbReference type="EMBL" id="KAL0351699.1"/>
    </source>
</evidence>
<accession>A0AAW2PAE0</accession>
<protein>
    <submittedName>
        <fullName evidence="9">Mechanosensitive ion channel protein 6</fullName>
    </submittedName>
</protein>
<dbReference type="EMBL" id="JACGWM010000009">
    <property type="protein sequence ID" value="KAL0351699.1"/>
    <property type="molecule type" value="Genomic_DNA"/>
</dbReference>
<keyword evidence="5" id="KW-0813">Transport</keyword>
<keyword evidence="7" id="KW-0407">Ion channel</keyword>
<comment type="subcellular location">
    <subcellularLocation>
        <location evidence="1">Membrane</location>
        <topology evidence="1">Multi-pass membrane protein</topology>
    </subcellularLocation>
</comment>
<evidence type="ECO:0000256" key="4">
    <source>
        <dbReference type="ARBA" id="ARBA00022989"/>
    </source>
</evidence>
<keyword evidence="5" id="KW-0406">Ion transport</keyword>
<reference evidence="9" key="2">
    <citation type="journal article" date="2024" name="Plant">
        <title>Genomic evolution and insights into agronomic trait innovations of Sesamum species.</title>
        <authorList>
            <person name="Miao H."/>
            <person name="Wang L."/>
            <person name="Qu L."/>
            <person name="Liu H."/>
            <person name="Sun Y."/>
            <person name="Le M."/>
            <person name="Wang Q."/>
            <person name="Wei S."/>
            <person name="Zheng Y."/>
            <person name="Lin W."/>
            <person name="Duan Y."/>
            <person name="Cao H."/>
            <person name="Xiong S."/>
            <person name="Wang X."/>
            <person name="Wei L."/>
            <person name="Li C."/>
            <person name="Ma Q."/>
            <person name="Ju M."/>
            <person name="Zhao R."/>
            <person name="Li G."/>
            <person name="Mu C."/>
            <person name="Tian Q."/>
            <person name="Mei H."/>
            <person name="Zhang T."/>
            <person name="Gao T."/>
            <person name="Zhang H."/>
        </authorList>
    </citation>
    <scope>NUCLEOTIDE SEQUENCE</scope>
    <source>
        <strain evidence="9">KEN8</strain>
    </source>
</reference>
<comment type="similarity">
    <text evidence="2">Belongs to the MscS (TC 1.A.23) family.</text>
</comment>
<evidence type="ECO:0000256" key="7">
    <source>
        <dbReference type="ARBA" id="ARBA00023303"/>
    </source>
</evidence>
<dbReference type="GO" id="GO:0006820">
    <property type="term" value="P:monoatomic anion transport"/>
    <property type="evidence" value="ECO:0007669"/>
    <property type="project" value="TreeGrafter"/>
</dbReference>
<dbReference type="InterPro" id="IPR023408">
    <property type="entry name" value="MscS_beta-dom_sf"/>
</dbReference>
<evidence type="ECO:0000259" key="8">
    <source>
        <dbReference type="Pfam" id="PF00924"/>
    </source>
</evidence>
<feature type="domain" description="Mechanosensitive ion channel MscS" evidence="8">
    <location>
        <begin position="127"/>
        <end position="161"/>
    </location>
</feature>
<evidence type="ECO:0000256" key="3">
    <source>
        <dbReference type="ARBA" id="ARBA00022692"/>
    </source>
</evidence>
<organism evidence="9">
    <name type="scientific">Sesamum calycinum</name>
    <dbReference type="NCBI Taxonomy" id="2727403"/>
    <lineage>
        <taxon>Eukaryota</taxon>
        <taxon>Viridiplantae</taxon>
        <taxon>Streptophyta</taxon>
        <taxon>Embryophyta</taxon>
        <taxon>Tracheophyta</taxon>
        <taxon>Spermatophyta</taxon>
        <taxon>Magnoliopsida</taxon>
        <taxon>eudicotyledons</taxon>
        <taxon>Gunneridae</taxon>
        <taxon>Pentapetalae</taxon>
        <taxon>asterids</taxon>
        <taxon>lamiids</taxon>
        <taxon>Lamiales</taxon>
        <taxon>Pedaliaceae</taxon>
        <taxon>Sesamum</taxon>
    </lineage>
</organism>
<comment type="caution">
    <text evidence="9">The sequence shown here is derived from an EMBL/GenBank/DDBJ whole genome shotgun (WGS) entry which is preliminary data.</text>
</comment>
<keyword evidence="4" id="KW-1133">Transmembrane helix</keyword>
<dbReference type="AlphaFoldDB" id="A0AAW2PAE0"/>
<reference evidence="9" key="1">
    <citation type="submission" date="2020-06" db="EMBL/GenBank/DDBJ databases">
        <authorList>
            <person name="Li T."/>
            <person name="Hu X."/>
            <person name="Zhang T."/>
            <person name="Song X."/>
            <person name="Zhang H."/>
            <person name="Dai N."/>
            <person name="Sheng W."/>
            <person name="Hou X."/>
            <person name="Wei L."/>
        </authorList>
    </citation>
    <scope>NUCLEOTIDE SEQUENCE</scope>
    <source>
        <strain evidence="9">KEN8</strain>
        <tissue evidence="9">Leaf</tissue>
    </source>
</reference>
<dbReference type="SUPFAM" id="SSF50182">
    <property type="entry name" value="Sm-like ribonucleoproteins"/>
    <property type="match status" value="1"/>
</dbReference>
<sequence>MSKKEEQNGITIDHLHRLNQKNISAWNMKRLMNIVRKGVLSTLDEKIQGSAGEDEAMVQITSENQAKAAAKKIFNNVAKPGSKYIYQEDLMRFMREDEVLKTMRLFEEGKEQKGISKRALKNWVMVVEEMNILTTVFLKFDNHKIYYPNSVLSTKPIHNYYRSPDMGDAIDFCVHISTPIEKIATMKERITKYVDNRSDHWYPAPAIVMRDVEDMNRLKFSVWLSHKMNHQDMGERWARRALLVEEMVKTFRELDIEYRMLPLDVNVRNMPPISSSRLPSNWTASAA</sequence>
<keyword evidence="3" id="KW-0812">Transmembrane</keyword>
<dbReference type="PANTHER" id="PTHR31618:SF1">
    <property type="entry name" value="EF-HAND DOMAIN-CONTAINING PROTEIN"/>
    <property type="match status" value="1"/>
</dbReference>
<dbReference type="GO" id="GO:0008381">
    <property type="term" value="F:mechanosensitive monoatomic ion channel activity"/>
    <property type="evidence" value="ECO:0007669"/>
    <property type="project" value="TreeGrafter"/>
</dbReference>
<proteinExistence type="inferred from homology"/>
<evidence type="ECO:0000256" key="5">
    <source>
        <dbReference type="ARBA" id="ARBA00023065"/>
    </source>
</evidence>
<dbReference type="InterPro" id="IPR016688">
    <property type="entry name" value="MscS-like_plants/fungi"/>
</dbReference>
<dbReference type="InterPro" id="IPR006685">
    <property type="entry name" value="MscS_channel_2nd"/>
</dbReference>
<evidence type="ECO:0000256" key="1">
    <source>
        <dbReference type="ARBA" id="ARBA00004141"/>
    </source>
</evidence>
<dbReference type="GO" id="GO:0005886">
    <property type="term" value="C:plasma membrane"/>
    <property type="evidence" value="ECO:0007669"/>
    <property type="project" value="TreeGrafter"/>
</dbReference>